<dbReference type="GO" id="GO:0009898">
    <property type="term" value="C:cytoplasmic side of plasma membrane"/>
    <property type="evidence" value="ECO:0007669"/>
    <property type="project" value="TreeGrafter"/>
</dbReference>
<dbReference type="GO" id="GO:0016887">
    <property type="term" value="F:ATP hydrolysis activity"/>
    <property type="evidence" value="ECO:0007669"/>
    <property type="project" value="TreeGrafter"/>
</dbReference>
<dbReference type="InterPro" id="IPR050625">
    <property type="entry name" value="ParA/MinD_ATPase"/>
</dbReference>
<dbReference type="InterPro" id="IPR002586">
    <property type="entry name" value="CobQ/CobB/MinD/ParA_Nub-bd_dom"/>
</dbReference>
<keyword evidence="4" id="KW-1185">Reference proteome</keyword>
<reference evidence="4" key="1">
    <citation type="submission" date="2016-10" db="EMBL/GenBank/DDBJ databases">
        <authorList>
            <person name="Varghese N."/>
            <person name="Submissions S."/>
        </authorList>
    </citation>
    <scope>NUCLEOTIDE SEQUENCE [LARGE SCALE GENOMIC DNA]</scope>
    <source>
        <strain evidence="4">CGMCC 1.7738</strain>
    </source>
</reference>
<sequence>MATGIVYAVAGAKGGVGKTTTSLNLGAALAATGRSVVVVELDLAMANVVDFLTLDMDPETDTTLHEVLAGDADIDDAVYDAPGEFSVAPSGTTLDGFASVDVDRLGDVLATLRTRFDVLLLDTGAGLSHETLLPLGLAAETVLVSSPRVASVRDVEKTKQLTERVGGRVAGAVFVRSGTGNSPPVDRIADFLDVPLLGHVPEDEAVPASQDAGRPVVVHAPDSSAAAAYQSIAHELAARDVVDPGSVQAESNAVRARAETAKHRGGFVFPGGETSENDDRPDADRSADERVDDDSRVDSTERESIGEQRGVTADSEAAAEAEEDSRTASTAPDDDASTVAASAIADSTTGSQKLSEDARTPAVSVSTTETDAADRTDLRVDADERDDHEQREEDAEAGLRGRLGSVVRAVRGPF</sequence>
<dbReference type="InterPro" id="IPR027417">
    <property type="entry name" value="P-loop_NTPase"/>
</dbReference>
<evidence type="ECO:0000313" key="3">
    <source>
        <dbReference type="EMBL" id="SFL03901.1"/>
    </source>
</evidence>
<feature type="region of interest" description="Disordered" evidence="1">
    <location>
        <begin position="252"/>
        <end position="414"/>
    </location>
</feature>
<organism evidence="3 4">
    <name type="scientific">Halogranum rubrum</name>
    <dbReference type="NCBI Taxonomy" id="553466"/>
    <lineage>
        <taxon>Archaea</taxon>
        <taxon>Methanobacteriati</taxon>
        <taxon>Methanobacteriota</taxon>
        <taxon>Stenosarchaea group</taxon>
        <taxon>Halobacteria</taxon>
        <taxon>Halobacteriales</taxon>
        <taxon>Haloferacaceae</taxon>
    </lineage>
</organism>
<feature type="compositionally biased region" description="Basic and acidic residues" evidence="1">
    <location>
        <begin position="372"/>
        <end position="391"/>
    </location>
</feature>
<feature type="domain" description="CobQ/CobB/MinD/ParA nucleotide binding" evidence="2">
    <location>
        <begin position="8"/>
        <end position="216"/>
    </location>
</feature>
<evidence type="ECO:0000259" key="2">
    <source>
        <dbReference type="Pfam" id="PF01656"/>
    </source>
</evidence>
<name>A0A1I4EIC5_9EURY</name>
<dbReference type="GO" id="GO:0005524">
    <property type="term" value="F:ATP binding"/>
    <property type="evidence" value="ECO:0007669"/>
    <property type="project" value="TreeGrafter"/>
</dbReference>
<dbReference type="GO" id="GO:0051782">
    <property type="term" value="P:negative regulation of cell division"/>
    <property type="evidence" value="ECO:0007669"/>
    <property type="project" value="TreeGrafter"/>
</dbReference>
<dbReference type="SUPFAM" id="SSF52540">
    <property type="entry name" value="P-loop containing nucleoside triphosphate hydrolases"/>
    <property type="match status" value="1"/>
</dbReference>
<evidence type="ECO:0000256" key="1">
    <source>
        <dbReference type="SAM" id="MobiDB-lite"/>
    </source>
</evidence>
<dbReference type="PANTHER" id="PTHR43384">
    <property type="entry name" value="SEPTUM SITE-DETERMINING PROTEIN MIND HOMOLOG, CHLOROPLASTIC-RELATED"/>
    <property type="match status" value="1"/>
</dbReference>
<dbReference type="AlphaFoldDB" id="A0A1I4EIC5"/>
<feature type="compositionally biased region" description="Basic and acidic residues" evidence="1">
    <location>
        <begin position="277"/>
        <end position="306"/>
    </location>
</feature>
<dbReference type="GO" id="GO:0005829">
    <property type="term" value="C:cytosol"/>
    <property type="evidence" value="ECO:0007669"/>
    <property type="project" value="TreeGrafter"/>
</dbReference>
<gene>
    <name evidence="3" type="ORF">SAMN04487950_2105</name>
</gene>
<protein>
    <submittedName>
        <fullName evidence="3">Septum site-determining protein MinD</fullName>
    </submittedName>
</protein>
<proteinExistence type="predicted"/>
<dbReference type="Proteomes" id="UP000199607">
    <property type="component" value="Unassembled WGS sequence"/>
</dbReference>
<dbReference type="RefSeq" id="WP_089869123.1">
    <property type="nucleotide sequence ID" value="NZ_FOTC01000002.1"/>
</dbReference>
<accession>A0A1I4EIC5</accession>
<evidence type="ECO:0000313" key="4">
    <source>
        <dbReference type="Proteomes" id="UP000199607"/>
    </source>
</evidence>
<dbReference type="Gene3D" id="3.40.50.300">
    <property type="entry name" value="P-loop containing nucleotide triphosphate hydrolases"/>
    <property type="match status" value="1"/>
</dbReference>
<dbReference type="Pfam" id="PF01656">
    <property type="entry name" value="CbiA"/>
    <property type="match status" value="1"/>
</dbReference>
<dbReference type="EMBL" id="FOTC01000002">
    <property type="protein sequence ID" value="SFL03901.1"/>
    <property type="molecule type" value="Genomic_DNA"/>
</dbReference>
<dbReference type="PANTHER" id="PTHR43384:SF10">
    <property type="entry name" value="ATPASE INVOLVED IN CHROMOSOME PARTITIONING, PARA_MIND FAMILY"/>
    <property type="match status" value="1"/>
</dbReference>
<dbReference type="STRING" id="553466.SAMN04487950_2105"/>